<dbReference type="EMBL" id="PGGS01000542">
    <property type="protein sequence ID" value="PNH03146.1"/>
    <property type="molecule type" value="Genomic_DNA"/>
</dbReference>
<evidence type="ECO:0000313" key="3">
    <source>
        <dbReference type="Proteomes" id="UP000236333"/>
    </source>
</evidence>
<feature type="region of interest" description="Disordered" evidence="1">
    <location>
        <begin position="335"/>
        <end position="357"/>
    </location>
</feature>
<evidence type="ECO:0000256" key="1">
    <source>
        <dbReference type="SAM" id="MobiDB-lite"/>
    </source>
</evidence>
<feature type="region of interest" description="Disordered" evidence="1">
    <location>
        <begin position="125"/>
        <end position="224"/>
    </location>
</feature>
<dbReference type="Proteomes" id="UP000236333">
    <property type="component" value="Unassembled WGS sequence"/>
</dbReference>
<sequence>MVRGGCLVYDCGSRARDGSPRALWYGLEFIRYTLTRAWLRQTPTAWLRGRNVTRMFESHVRAFRQSTARRLQYYAKFLPLSTNEDGTPGPPALPYGVRLYGAYRPTPHDDDAAYYVRLLHSHALPSTQHAQQPSRPESLPLGFPRSMPGTPRSLSGDGGGSSSSSSSSSSSRPHDRSDSPDSSSSSADGGGGSGPDTEARDLNNSNGPSRALGPTLPAAGEAASAHIAAEVETMEAGISLPGQAAAHPEAVPVAVACDAGGVVRSSQGDVGLERLSERSTGLEGDGALVLARFGFRLFRRGLSPVEWVAAQAASGASASSSAGSCVDRAEVGDDAVGEASAATSPADVLAAVPGPSP</sequence>
<dbReference type="AlphaFoldDB" id="A0A2J7ZSA1"/>
<accession>A0A2J7ZSA1</accession>
<comment type="caution">
    <text evidence="2">The sequence shown here is derived from an EMBL/GenBank/DDBJ whole genome shotgun (WGS) entry which is preliminary data.</text>
</comment>
<name>A0A2J7ZSA1_9CHLO</name>
<protein>
    <submittedName>
        <fullName evidence="2">Uncharacterized protein</fullName>
    </submittedName>
</protein>
<organism evidence="2 3">
    <name type="scientific">Tetrabaena socialis</name>
    <dbReference type="NCBI Taxonomy" id="47790"/>
    <lineage>
        <taxon>Eukaryota</taxon>
        <taxon>Viridiplantae</taxon>
        <taxon>Chlorophyta</taxon>
        <taxon>core chlorophytes</taxon>
        <taxon>Chlorophyceae</taxon>
        <taxon>CS clade</taxon>
        <taxon>Chlamydomonadales</taxon>
        <taxon>Tetrabaenaceae</taxon>
        <taxon>Tetrabaena</taxon>
    </lineage>
</organism>
<feature type="compositionally biased region" description="Low complexity" evidence="1">
    <location>
        <begin position="162"/>
        <end position="171"/>
    </location>
</feature>
<keyword evidence="3" id="KW-1185">Reference proteome</keyword>
<dbReference type="OrthoDB" id="5682at2759"/>
<proteinExistence type="predicted"/>
<feature type="compositionally biased region" description="Polar residues" evidence="1">
    <location>
        <begin position="125"/>
        <end position="135"/>
    </location>
</feature>
<gene>
    <name evidence="2" type="ORF">TSOC_010822</name>
</gene>
<reference evidence="2 3" key="1">
    <citation type="journal article" date="2017" name="Mol. Biol. Evol.">
        <title>The 4-celled Tetrabaena socialis nuclear genome reveals the essential components for genetic control of cell number at the origin of multicellularity in the volvocine lineage.</title>
        <authorList>
            <person name="Featherston J."/>
            <person name="Arakaki Y."/>
            <person name="Hanschen E.R."/>
            <person name="Ferris P.J."/>
            <person name="Michod R.E."/>
            <person name="Olson B.J.S.C."/>
            <person name="Nozaki H."/>
            <person name="Durand P.M."/>
        </authorList>
    </citation>
    <scope>NUCLEOTIDE SEQUENCE [LARGE SCALE GENOMIC DNA]</scope>
    <source>
        <strain evidence="2 3">NIES-571</strain>
    </source>
</reference>
<evidence type="ECO:0000313" key="2">
    <source>
        <dbReference type="EMBL" id="PNH03146.1"/>
    </source>
</evidence>